<protein>
    <submittedName>
        <fullName evidence="1">Uncharacterized protein</fullName>
    </submittedName>
</protein>
<sequence>MTPADFAAWLAHMGLSERAAAEALGCSPSAVGHMRRGINYATGKPVKIDRRTALACAALAAGLSPWRALA</sequence>
<dbReference type="EMBL" id="CP071796">
    <property type="protein sequence ID" value="QTD44310.1"/>
    <property type="molecule type" value="Genomic_DNA"/>
</dbReference>
<evidence type="ECO:0000313" key="2">
    <source>
        <dbReference type="Proteomes" id="UP000663903"/>
    </source>
</evidence>
<dbReference type="Proteomes" id="UP000663903">
    <property type="component" value="Chromosome"/>
</dbReference>
<accession>A0A975H2L2</accession>
<keyword evidence="2" id="KW-1185">Reference proteome</keyword>
<dbReference type="KEGG" id="otd:J1M35_14475"/>
<proteinExistence type="predicted"/>
<dbReference type="AlphaFoldDB" id="A0A975H2L2"/>
<name>A0A975H2L2_9BURK</name>
<dbReference type="RefSeq" id="WP_208007875.1">
    <property type="nucleotide sequence ID" value="NZ_CP071796.1"/>
</dbReference>
<dbReference type="InterPro" id="IPR010982">
    <property type="entry name" value="Lambda_DNA-bd_dom_sf"/>
</dbReference>
<dbReference type="Gene3D" id="1.10.260.40">
    <property type="entry name" value="lambda repressor-like DNA-binding domains"/>
    <property type="match status" value="1"/>
</dbReference>
<evidence type="ECO:0000313" key="1">
    <source>
        <dbReference type="EMBL" id="QTD44310.1"/>
    </source>
</evidence>
<gene>
    <name evidence="1" type="ORF">J1M35_14475</name>
</gene>
<dbReference type="GO" id="GO:0003677">
    <property type="term" value="F:DNA binding"/>
    <property type="evidence" value="ECO:0007669"/>
    <property type="project" value="InterPro"/>
</dbReference>
<organism evidence="1 2">
    <name type="scientific">Ottowia testudinis</name>
    <dbReference type="NCBI Taxonomy" id="2816950"/>
    <lineage>
        <taxon>Bacteria</taxon>
        <taxon>Pseudomonadati</taxon>
        <taxon>Pseudomonadota</taxon>
        <taxon>Betaproteobacteria</taxon>
        <taxon>Burkholderiales</taxon>
        <taxon>Comamonadaceae</taxon>
        <taxon>Ottowia</taxon>
    </lineage>
</organism>
<dbReference type="SUPFAM" id="SSF47413">
    <property type="entry name" value="lambda repressor-like DNA-binding domains"/>
    <property type="match status" value="1"/>
</dbReference>
<reference evidence="1" key="1">
    <citation type="submission" date="2021-03" db="EMBL/GenBank/DDBJ databases">
        <title>Ottowia sp. 27C isolated from the cloaca of a Giant Asian pond turtle (Heosemys grandis).</title>
        <authorList>
            <person name="Spergser J."/>
            <person name="Busse H.-J."/>
        </authorList>
    </citation>
    <scope>NUCLEOTIDE SEQUENCE</scope>
    <source>
        <strain evidence="1">27C</strain>
    </source>
</reference>